<dbReference type="PANTHER" id="PTHR30028">
    <property type="entry name" value="UPF0014 INNER MEMBRANE PROTEIN YBBM-RELATED"/>
    <property type="match status" value="1"/>
</dbReference>
<evidence type="ECO:0000256" key="3">
    <source>
        <dbReference type="ARBA" id="ARBA00022692"/>
    </source>
</evidence>
<accession>A0ABW4LG99</accession>
<evidence type="ECO:0000256" key="5">
    <source>
        <dbReference type="ARBA" id="ARBA00023136"/>
    </source>
</evidence>
<reference evidence="8" key="1">
    <citation type="journal article" date="2019" name="Int. J. Syst. Evol. Microbiol.">
        <title>The Global Catalogue of Microorganisms (GCM) 10K type strain sequencing project: providing services to taxonomists for standard genome sequencing and annotation.</title>
        <authorList>
            <consortium name="The Broad Institute Genomics Platform"/>
            <consortium name="The Broad Institute Genome Sequencing Center for Infectious Disease"/>
            <person name="Wu L."/>
            <person name="Ma J."/>
        </authorList>
    </citation>
    <scope>NUCLEOTIDE SEQUENCE [LARGE SCALE GENOMIC DNA]</scope>
    <source>
        <strain evidence="8">CGMCC 1.12471</strain>
    </source>
</reference>
<dbReference type="Pfam" id="PF03649">
    <property type="entry name" value="UPF0014"/>
    <property type="match status" value="1"/>
</dbReference>
<keyword evidence="8" id="KW-1185">Reference proteome</keyword>
<feature type="transmembrane region" description="Helical" evidence="6">
    <location>
        <begin position="188"/>
        <end position="206"/>
    </location>
</feature>
<protein>
    <submittedName>
        <fullName evidence="7">ABC transporter permease</fullName>
    </submittedName>
</protein>
<dbReference type="EMBL" id="JBHUEA010000021">
    <property type="protein sequence ID" value="MFD1722508.1"/>
    <property type="molecule type" value="Genomic_DNA"/>
</dbReference>
<evidence type="ECO:0000256" key="4">
    <source>
        <dbReference type="ARBA" id="ARBA00022989"/>
    </source>
</evidence>
<evidence type="ECO:0000256" key="2">
    <source>
        <dbReference type="ARBA" id="ARBA00005268"/>
    </source>
</evidence>
<comment type="caution">
    <text evidence="7">The sequence shown here is derived from an EMBL/GenBank/DDBJ whole genome shotgun (WGS) entry which is preliminary data.</text>
</comment>
<keyword evidence="3 6" id="KW-0812">Transmembrane</keyword>
<gene>
    <name evidence="7" type="ORF">ACFSBI_13195</name>
</gene>
<dbReference type="Proteomes" id="UP001597347">
    <property type="component" value="Unassembled WGS sequence"/>
</dbReference>
<evidence type="ECO:0000256" key="1">
    <source>
        <dbReference type="ARBA" id="ARBA00004141"/>
    </source>
</evidence>
<feature type="transmembrane region" description="Helical" evidence="6">
    <location>
        <begin position="86"/>
        <end position="110"/>
    </location>
</feature>
<keyword evidence="5 6" id="KW-0472">Membrane</keyword>
<sequence length="246" mass="24550">MDRLVPTLAALVLLGALTAGVLALAGVPGRAGPALAVLRAVLQLAAISFVLSGVITSIGWTALALAVMLGVASWTSARRLGGLHRWPVAAGAIAAGAGAALVVVFATGALEPSPRYLLAIGGITIGNAMALTTLSGRRFLEAAGERWDEVEGWLALGARPVEATSGLARGAVRTALVPTIDQTRTTGLVTLPGAFVGAIFGGLPPLEAGRFQVLVLASILAAGALAAVLAVRALAALDRRPGPASP</sequence>
<evidence type="ECO:0000313" key="8">
    <source>
        <dbReference type="Proteomes" id="UP001597347"/>
    </source>
</evidence>
<evidence type="ECO:0000313" key="7">
    <source>
        <dbReference type="EMBL" id="MFD1722508.1"/>
    </source>
</evidence>
<feature type="transmembrane region" description="Helical" evidence="6">
    <location>
        <begin position="41"/>
        <end position="74"/>
    </location>
</feature>
<name>A0ABW4LG99_9MICO</name>
<feature type="transmembrane region" description="Helical" evidence="6">
    <location>
        <begin position="212"/>
        <end position="235"/>
    </location>
</feature>
<feature type="transmembrane region" description="Helical" evidence="6">
    <location>
        <begin position="116"/>
        <end position="136"/>
    </location>
</feature>
<dbReference type="InterPro" id="IPR005226">
    <property type="entry name" value="UPF0014_fam"/>
</dbReference>
<evidence type="ECO:0000256" key="6">
    <source>
        <dbReference type="SAM" id="Phobius"/>
    </source>
</evidence>
<dbReference type="RefSeq" id="WP_377935671.1">
    <property type="nucleotide sequence ID" value="NZ_JBHUEA010000021.1"/>
</dbReference>
<comment type="similarity">
    <text evidence="2">Belongs to the UPF0014 family.</text>
</comment>
<proteinExistence type="inferred from homology"/>
<keyword evidence="4 6" id="KW-1133">Transmembrane helix</keyword>
<dbReference type="PANTHER" id="PTHR30028:SF0">
    <property type="entry name" value="PROTEIN ALUMINUM SENSITIVE 3"/>
    <property type="match status" value="1"/>
</dbReference>
<organism evidence="7 8">
    <name type="scientific">Amnibacterium endophyticum</name>
    <dbReference type="NCBI Taxonomy" id="2109337"/>
    <lineage>
        <taxon>Bacteria</taxon>
        <taxon>Bacillati</taxon>
        <taxon>Actinomycetota</taxon>
        <taxon>Actinomycetes</taxon>
        <taxon>Micrococcales</taxon>
        <taxon>Microbacteriaceae</taxon>
        <taxon>Amnibacterium</taxon>
    </lineage>
</organism>
<comment type="subcellular location">
    <subcellularLocation>
        <location evidence="1">Membrane</location>
        <topology evidence="1">Multi-pass membrane protein</topology>
    </subcellularLocation>
</comment>